<sequence>MRPIALITDFGNSDPYVGIMKGIILRINPQATIVDITNEVTPFSVLEAAFMLESSFSHFPEETIFLAVVDPGVGSARRAIAGKAGGKYIVGPDNGLFTPIYREPLDLYRLPVPPDASTTFHGRDVFAPAAAFLSLGKEPGELGEPIDDPVRLEYPPLRIDGGVIEGLVLHVDRFGNLVTSIRSGLIPAGSFRLVVGSKPVEGRLRKYYHEADKGEIFPIVGSAGYLEISMREGSAAEALSARVGTPLKLIAG</sequence>
<dbReference type="EMBL" id="DRBW01000151">
    <property type="protein sequence ID" value="HDM90310.1"/>
    <property type="molecule type" value="Genomic_DNA"/>
</dbReference>
<dbReference type="PANTHER" id="PTHR35092:SF1">
    <property type="entry name" value="CHLORINASE MJ1651"/>
    <property type="match status" value="1"/>
</dbReference>
<dbReference type="InterPro" id="IPR046470">
    <property type="entry name" value="SAM_HAT_C"/>
</dbReference>
<dbReference type="PANTHER" id="PTHR35092">
    <property type="entry name" value="CHLORINASE MJ1651"/>
    <property type="match status" value="1"/>
</dbReference>
<comment type="caution">
    <text evidence="5">The sequence shown here is derived from an EMBL/GenBank/DDBJ whole genome shotgun (WGS) entry which is preliminary data.</text>
</comment>
<dbReference type="InterPro" id="IPR002747">
    <property type="entry name" value="SAM_OH_AdoTrfase"/>
</dbReference>
<dbReference type="Pfam" id="PF01887">
    <property type="entry name" value="SAM_HAT_N"/>
    <property type="match status" value="1"/>
</dbReference>
<dbReference type="PIRSF" id="PIRSF006779">
    <property type="entry name" value="UCP006779"/>
    <property type="match status" value="1"/>
</dbReference>
<evidence type="ECO:0008006" key="6">
    <source>
        <dbReference type="Google" id="ProtNLM"/>
    </source>
</evidence>
<dbReference type="Gene3D" id="3.40.50.10790">
    <property type="entry name" value="S-adenosyl-l-methionine hydroxide adenosyltransferase, N-terminal"/>
    <property type="match status" value="1"/>
</dbReference>
<evidence type="ECO:0000259" key="3">
    <source>
        <dbReference type="Pfam" id="PF01887"/>
    </source>
</evidence>
<gene>
    <name evidence="5" type="ORF">ENG67_03765</name>
</gene>
<feature type="domain" description="S-adenosyl-l-methionine hydroxide adenosyltransferase C-terminal" evidence="4">
    <location>
        <begin position="167"/>
        <end position="247"/>
    </location>
</feature>
<feature type="domain" description="S-adenosyl-l-methionine hydroxide adenosyltransferase N-terminal" evidence="3">
    <location>
        <begin position="4"/>
        <end position="143"/>
    </location>
</feature>
<comment type="similarity">
    <text evidence="2">Belongs to the SAM hydrolase / SAM-dependent halogenase family.</text>
</comment>
<proteinExistence type="inferred from homology"/>
<keyword evidence="1" id="KW-0949">S-adenosyl-L-methionine</keyword>
<protein>
    <recommendedName>
        <fullName evidence="6">SAM-dependent chlorinase/fluorinase</fullName>
    </recommendedName>
</protein>
<dbReference type="InterPro" id="IPR046469">
    <property type="entry name" value="SAM_HAT_N"/>
</dbReference>
<dbReference type="SUPFAM" id="SSF102522">
    <property type="entry name" value="Bacterial fluorinating enzyme, N-terminal domain"/>
    <property type="match status" value="1"/>
</dbReference>
<dbReference type="Pfam" id="PF20257">
    <property type="entry name" value="SAM_HAT_C"/>
    <property type="match status" value="1"/>
</dbReference>
<dbReference type="AlphaFoldDB" id="A0A7C1BBU6"/>
<evidence type="ECO:0000259" key="4">
    <source>
        <dbReference type="Pfam" id="PF20257"/>
    </source>
</evidence>
<evidence type="ECO:0000256" key="1">
    <source>
        <dbReference type="ARBA" id="ARBA00022691"/>
    </source>
</evidence>
<accession>A0A7C1BBU6</accession>
<dbReference type="InterPro" id="IPR023227">
    <property type="entry name" value="SAM_OH_AdoTrfase_C_sf"/>
</dbReference>
<evidence type="ECO:0000256" key="2">
    <source>
        <dbReference type="ARBA" id="ARBA00024035"/>
    </source>
</evidence>
<dbReference type="SUPFAM" id="SSF101852">
    <property type="entry name" value="Bacterial fluorinating enzyme, C-terminal domain"/>
    <property type="match status" value="1"/>
</dbReference>
<dbReference type="InterPro" id="IPR023228">
    <property type="entry name" value="SAM_OH_AdoTrfase_N_sf"/>
</dbReference>
<name>A0A7C1BBU6_UNCW3</name>
<dbReference type="Gene3D" id="2.40.30.90">
    <property type="entry name" value="Bacterial fluorinating enzyme like"/>
    <property type="match status" value="1"/>
</dbReference>
<dbReference type="Proteomes" id="UP000885931">
    <property type="component" value="Unassembled WGS sequence"/>
</dbReference>
<organism evidence="5">
    <name type="scientific">candidate division WOR-3 bacterium</name>
    <dbReference type="NCBI Taxonomy" id="2052148"/>
    <lineage>
        <taxon>Bacteria</taxon>
        <taxon>Bacteria division WOR-3</taxon>
    </lineage>
</organism>
<reference evidence="5" key="1">
    <citation type="journal article" date="2020" name="mSystems">
        <title>Genome- and Community-Level Interaction Insights into Carbon Utilization and Element Cycling Functions of Hydrothermarchaeota in Hydrothermal Sediment.</title>
        <authorList>
            <person name="Zhou Z."/>
            <person name="Liu Y."/>
            <person name="Xu W."/>
            <person name="Pan J."/>
            <person name="Luo Z.H."/>
            <person name="Li M."/>
        </authorList>
    </citation>
    <scope>NUCLEOTIDE SEQUENCE [LARGE SCALE GENOMIC DNA]</scope>
    <source>
        <strain evidence="5">HyVt-237</strain>
    </source>
</reference>
<evidence type="ECO:0000313" key="5">
    <source>
        <dbReference type="EMBL" id="HDM90310.1"/>
    </source>
</evidence>